<dbReference type="EMBL" id="AVOT02121800">
    <property type="protein sequence ID" value="MBW0585728.1"/>
    <property type="molecule type" value="Genomic_DNA"/>
</dbReference>
<evidence type="ECO:0000313" key="2">
    <source>
        <dbReference type="EMBL" id="MBW0585728.1"/>
    </source>
</evidence>
<comment type="caution">
    <text evidence="2">The sequence shown here is derived from an EMBL/GenBank/DDBJ whole genome shotgun (WGS) entry which is preliminary data.</text>
</comment>
<proteinExistence type="predicted"/>
<reference evidence="2" key="1">
    <citation type="submission" date="2021-03" db="EMBL/GenBank/DDBJ databases">
        <title>Draft genome sequence of rust myrtle Austropuccinia psidii MF-1, a brazilian biotype.</title>
        <authorList>
            <person name="Quecine M.C."/>
            <person name="Pachon D.M.R."/>
            <person name="Bonatelli M.L."/>
            <person name="Correr F.H."/>
            <person name="Franceschini L.M."/>
            <person name="Leite T.F."/>
            <person name="Margarido G.R.A."/>
            <person name="Almeida C.A."/>
            <person name="Ferrarezi J.A."/>
            <person name="Labate C.A."/>
        </authorList>
    </citation>
    <scope>NUCLEOTIDE SEQUENCE</scope>
    <source>
        <strain evidence="2">MF-1</strain>
    </source>
</reference>
<organism evidence="2 3">
    <name type="scientific">Austropuccinia psidii MF-1</name>
    <dbReference type="NCBI Taxonomy" id="1389203"/>
    <lineage>
        <taxon>Eukaryota</taxon>
        <taxon>Fungi</taxon>
        <taxon>Dikarya</taxon>
        <taxon>Basidiomycota</taxon>
        <taxon>Pucciniomycotina</taxon>
        <taxon>Pucciniomycetes</taxon>
        <taxon>Pucciniales</taxon>
        <taxon>Sphaerophragmiaceae</taxon>
        <taxon>Austropuccinia</taxon>
    </lineage>
</organism>
<accession>A0A9Q3KQL0</accession>
<protein>
    <submittedName>
        <fullName evidence="2">Uncharacterized protein</fullName>
    </submittedName>
</protein>
<feature type="region of interest" description="Disordered" evidence="1">
    <location>
        <begin position="1"/>
        <end position="30"/>
    </location>
</feature>
<sequence>MPGAGLASAAQKKPGSDRCRRFRSGSQTGSCRLAKSTRLAFAVEPSTASQGLPLNQEISKSTSCQAQSFERFCHQPYGR</sequence>
<name>A0A9Q3KQL0_9BASI</name>
<keyword evidence="3" id="KW-1185">Reference proteome</keyword>
<dbReference type="Proteomes" id="UP000765509">
    <property type="component" value="Unassembled WGS sequence"/>
</dbReference>
<evidence type="ECO:0000256" key="1">
    <source>
        <dbReference type="SAM" id="MobiDB-lite"/>
    </source>
</evidence>
<gene>
    <name evidence="2" type="ORF">O181_125443</name>
</gene>
<dbReference type="AlphaFoldDB" id="A0A9Q3KQL0"/>
<evidence type="ECO:0000313" key="3">
    <source>
        <dbReference type="Proteomes" id="UP000765509"/>
    </source>
</evidence>